<accession>A0AAV5U7V4</accession>
<evidence type="ECO:0008006" key="3">
    <source>
        <dbReference type="Google" id="ProtNLM"/>
    </source>
</evidence>
<organism evidence="1 2">
    <name type="scientific">Pristionchus entomophagus</name>
    <dbReference type="NCBI Taxonomy" id="358040"/>
    <lineage>
        <taxon>Eukaryota</taxon>
        <taxon>Metazoa</taxon>
        <taxon>Ecdysozoa</taxon>
        <taxon>Nematoda</taxon>
        <taxon>Chromadorea</taxon>
        <taxon>Rhabditida</taxon>
        <taxon>Rhabditina</taxon>
        <taxon>Diplogasteromorpha</taxon>
        <taxon>Diplogasteroidea</taxon>
        <taxon>Neodiplogasteridae</taxon>
        <taxon>Pristionchus</taxon>
    </lineage>
</organism>
<reference evidence="1" key="1">
    <citation type="submission" date="2023-10" db="EMBL/GenBank/DDBJ databases">
        <title>Genome assembly of Pristionchus species.</title>
        <authorList>
            <person name="Yoshida K."/>
            <person name="Sommer R.J."/>
        </authorList>
    </citation>
    <scope>NUCLEOTIDE SEQUENCE</scope>
    <source>
        <strain evidence="1">RS0144</strain>
    </source>
</reference>
<name>A0AAV5U7V4_9BILA</name>
<dbReference type="AlphaFoldDB" id="A0AAV5U7V4"/>
<comment type="caution">
    <text evidence="1">The sequence shown here is derived from an EMBL/GenBank/DDBJ whole genome shotgun (WGS) entry which is preliminary data.</text>
</comment>
<keyword evidence="2" id="KW-1185">Reference proteome</keyword>
<sequence>PSRPAPPVVSAASEAKNELPSTIYDKLKNEYVQLAVVKFMVRDTVWDSGAPFIAVENCLIKDIDQRLEKELQFGDLIMSVNDETTKTDSEIKAMLEKVAAAAPAETEFEYSFMVKGPVAPVSATKADLPQSEVR</sequence>
<feature type="non-terminal residue" evidence="1">
    <location>
        <position position="134"/>
    </location>
</feature>
<gene>
    <name evidence="1" type="ORF">PENTCL1PPCAC_24786</name>
</gene>
<dbReference type="Proteomes" id="UP001432027">
    <property type="component" value="Unassembled WGS sequence"/>
</dbReference>
<feature type="non-terminal residue" evidence="1">
    <location>
        <position position="1"/>
    </location>
</feature>
<evidence type="ECO:0000313" key="1">
    <source>
        <dbReference type="EMBL" id="GMT02612.1"/>
    </source>
</evidence>
<proteinExistence type="predicted"/>
<dbReference type="EMBL" id="BTSX01000005">
    <property type="protein sequence ID" value="GMT02612.1"/>
    <property type="molecule type" value="Genomic_DNA"/>
</dbReference>
<protein>
    <recommendedName>
        <fullName evidence="3">PDZ domain-containing protein</fullName>
    </recommendedName>
</protein>
<evidence type="ECO:0000313" key="2">
    <source>
        <dbReference type="Proteomes" id="UP001432027"/>
    </source>
</evidence>